<reference evidence="1 2" key="1">
    <citation type="submission" date="2020-09" db="EMBL/GenBank/DDBJ databases">
        <title>Investigation of environmental microbes.</title>
        <authorList>
            <person name="Ou Y."/>
            <person name="Kang Q."/>
        </authorList>
    </citation>
    <scope>NUCLEOTIDE SEQUENCE [LARGE SCALE GENOMIC DNA]</scope>
    <source>
        <strain evidence="1 2">KJZ-14</strain>
    </source>
</reference>
<evidence type="ECO:0000313" key="2">
    <source>
        <dbReference type="Proteomes" id="UP000516404"/>
    </source>
</evidence>
<dbReference type="KEGG" id="rter:IDM49_05150"/>
<dbReference type="EMBL" id="CP061539">
    <property type="protein sequence ID" value="QNV38643.1"/>
    <property type="molecule type" value="Genomic_DNA"/>
</dbReference>
<dbReference type="Pfam" id="PF10611">
    <property type="entry name" value="DUF2469"/>
    <property type="match status" value="1"/>
</dbReference>
<dbReference type="AlphaFoldDB" id="A0A7H2BG47"/>
<sequence>MSNEELENYETESQMALYNEYKEVSDLFSYIVETDRRFYLANKVEVTPKTAGDSLYFDVTMNDVWVWDIFRKSRFVKSVHVYSLNDVNVEEKSEREDLTIPDMPDFPPPS</sequence>
<keyword evidence="2" id="KW-1185">Reference proteome</keyword>
<gene>
    <name evidence="1" type="ORF">IDM49_05150</name>
</gene>
<dbReference type="RefSeq" id="WP_168615312.1">
    <property type="nucleotide sequence ID" value="NZ_BAAAOX010000010.1"/>
</dbReference>
<proteinExistence type="predicted"/>
<dbReference type="InterPro" id="IPR019592">
    <property type="entry name" value="DUF2469"/>
</dbReference>
<protein>
    <submittedName>
        <fullName evidence="1">DUF2469 family protein</fullName>
    </submittedName>
</protein>
<evidence type="ECO:0000313" key="1">
    <source>
        <dbReference type="EMBL" id="QNV38643.1"/>
    </source>
</evidence>
<name>A0A7H2BG47_9MICC</name>
<accession>A0A7H2BG47</accession>
<dbReference type="GeneID" id="96623615"/>
<dbReference type="Proteomes" id="UP000516404">
    <property type="component" value="Chromosome"/>
</dbReference>
<organism evidence="1 2">
    <name type="scientific">Rothia terrae</name>
    <dbReference type="NCBI Taxonomy" id="396015"/>
    <lineage>
        <taxon>Bacteria</taxon>
        <taxon>Bacillati</taxon>
        <taxon>Actinomycetota</taxon>
        <taxon>Actinomycetes</taxon>
        <taxon>Micrococcales</taxon>
        <taxon>Micrococcaceae</taxon>
        <taxon>Rothia</taxon>
    </lineage>
</organism>